<gene>
    <name evidence="1" type="ORF">HCN52_03080</name>
</gene>
<name>A0ABX1C3Z3_9ACTN</name>
<sequence>MSRTCPGSTVVFATTDRGTLPKWEVTAFVDQQVEGEPAEGAFGLFTDPDHLRPICRALEPEAADDGSLSYTAVDDRGSTLGTVTRVPASHRRLKHTWRIDAPDGAVVEGRNVWAARGLLTRGPGDRFPLGHLVGASVPGQDSWTRGRSLDWTTAPEDTGRRADTSLLMSSTGADLAYLTERGAEVLDRRLALLAVIAEGRSLRHR</sequence>
<keyword evidence="2" id="KW-1185">Reference proteome</keyword>
<comment type="caution">
    <text evidence="1">The sequence shown here is derived from an EMBL/GenBank/DDBJ whole genome shotgun (WGS) entry which is preliminary data.</text>
</comment>
<reference evidence="1 2" key="1">
    <citation type="submission" date="2020-03" db="EMBL/GenBank/DDBJ databases">
        <title>Draft genome of Streptomyces sp. ventii, isolated from the Axial Seamount in the Pacific Ocean, and resequencing of the two type strains Streptomyces lonarensis strain NCL 716 and Streptomyces bohaiensis strain 11A07.</title>
        <authorList>
            <person name="Loughran R.M."/>
            <person name="Pfannmuller K.M."/>
            <person name="Wasson B.J."/>
            <person name="Deadmond M.C."/>
            <person name="Paddock B.E."/>
            <person name="Koyack M.J."/>
            <person name="Gallegos D.A."/>
            <person name="Mitchell E.A."/>
            <person name="Ushijima B."/>
            <person name="Saw J.H."/>
            <person name="Mcphail K.L."/>
            <person name="Videau P."/>
        </authorList>
    </citation>
    <scope>NUCLEOTIDE SEQUENCE [LARGE SCALE GENOMIC DNA]</scope>
    <source>
        <strain evidence="1 2">11A07</strain>
    </source>
</reference>
<organism evidence="1 2">
    <name type="scientific">Streptomyces bohaiensis</name>
    <dbReference type="NCBI Taxonomy" id="1431344"/>
    <lineage>
        <taxon>Bacteria</taxon>
        <taxon>Bacillati</taxon>
        <taxon>Actinomycetota</taxon>
        <taxon>Actinomycetes</taxon>
        <taxon>Kitasatosporales</taxon>
        <taxon>Streptomycetaceae</taxon>
        <taxon>Streptomyces</taxon>
    </lineage>
</organism>
<evidence type="ECO:0000313" key="2">
    <source>
        <dbReference type="Proteomes" id="UP000727056"/>
    </source>
</evidence>
<evidence type="ECO:0008006" key="3">
    <source>
        <dbReference type="Google" id="ProtNLM"/>
    </source>
</evidence>
<protein>
    <recommendedName>
        <fullName evidence="3">SRPBCC family protein</fullName>
    </recommendedName>
</protein>
<dbReference type="EMBL" id="JAAVJC010000011">
    <property type="protein sequence ID" value="NJQ13950.1"/>
    <property type="molecule type" value="Genomic_DNA"/>
</dbReference>
<proteinExistence type="predicted"/>
<evidence type="ECO:0000313" key="1">
    <source>
        <dbReference type="EMBL" id="NJQ13950.1"/>
    </source>
</evidence>
<dbReference type="Proteomes" id="UP000727056">
    <property type="component" value="Unassembled WGS sequence"/>
</dbReference>
<dbReference type="RefSeq" id="WP_168086784.1">
    <property type="nucleotide sequence ID" value="NZ_BHZH01000017.1"/>
</dbReference>
<accession>A0ABX1C3Z3</accession>